<accession>A0A6C0I537</accession>
<organism evidence="1">
    <name type="scientific">viral metagenome</name>
    <dbReference type="NCBI Taxonomy" id="1070528"/>
    <lineage>
        <taxon>unclassified sequences</taxon>
        <taxon>metagenomes</taxon>
        <taxon>organismal metagenomes</taxon>
    </lineage>
</organism>
<protein>
    <recommendedName>
        <fullName evidence="2">Photosynthesis system II assembly factor Ycf48/Hcf136-like domain-containing protein</fullName>
    </recommendedName>
</protein>
<dbReference type="CDD" id="cd15482">
    <property type="entry name" value="Sialidase_non-viral"/>
    <property type="match status" value="1"/>
</dbReference>
<dbReference type="SUPFAM" id="SSF50939">
    <property type="entry name" value="Sialidases"/>
    <property type="match status" value="1"/>
</dbReference>
<dbReference type="AlphaFoldDB" id="A0A6C0I537"/>
<dbReference type="Gene3D" id="2.130.10.10">
    <property type="entry name" value="YVTN repeat-like/Quinoprotein amine dehydrogenase"/>
    <property type="match status" value="2"/>
</dbReference>
<dbReference type="EMBL" id="MN740090">
    <property type="protein sequence ID" value="QHT87486.1"/>
    <property type="molecule type" value="Genomic_DNA"/>
</dbReference>
<evidence type="ECO:0008006" key="2">
    <source>
        <dbReference type="Google" id="ProtNLM"/>
    </source>
</evidence>
<proteinExistence type="predicted"/>
<dbReference type="InterPro" id="IPR036278">
    <property type="entry name" value="Sialidase_sf"/>
</dbReference>
<dbReference type="InterPro" id="IPR015943">
    <property type="entry name" value="WD40/YVTN_repeat-like_dom_sf"/>
</dbReference>
<name>A0A6C0I537_9ZZZZ</name>
<reference evidence="1" key="1">
    <citation type="journal article" date="2020" name="Nature">
        <title>Giant virus diversity and host interactions through global metagenomics.</title>
        <authorList>
            <person name="Schulz F."/>
            <person name="Roux S."/>
            <person name="Paez-Espino D."/>
            <person name="Jungbluth S."/>
            <person name="Walsh D.A."/>
            <person name="Denef V.J."/>
            <person name="McMahon K.D."/>
            <person name="Konstantinidis K.T."/>
            <person name="Eloe-Fadrosh E.A."/>
            <person name="Kyrpides N.C."/>
            <person name="Woyke T."/>
        </authorList>
    </citation>
    <scope>NUCLEOTIDE SEQUENCE</scope>
    <source>
        <strain evidence="1">GVMAG-M-3300023184-190</strain>
    </source>
</reference>
<sequence length="629" mass="69046">MSISYLPPHITVNGLYSGPCYAFDGSGGYTVQQGFNEIMLKTPDLLNKYDVTDAIQLKFSVQTMNKKLSIMKDPSNSRTIQAWFNPITEKLYTDSIKLCACDFIDGINYQSVVSMGKMATLYKDFNKTVSTYFGSIGGFMSLFSNAETFSVNGGVFDASAYLQVINSSTFNMQGSFVSDLSGYVTISDINNLLDWVVDGNIFNNRDPAVYNYGIIDGFIAGDLIYIPNGFTITLSVNIQTESILPINNVGPSYLDAIRNKLNWTRNNVVRRTTYSRSHITQTTTFPILLILTNTPVQNYLNYGTTWTLVPGINSTDPSNNSPNNNWLSISLSSTGRYQSAIDESGNIYTTQDHGMSWSQVHGIGHSPTNSVSISFTGENQTASNGQSIYVSNDYGSTWHSTFTGGTSKIFVSICLTGQYQTVVSCGDTVYLSDDYGQTWTPIDNTSDLYFSVEAFPTACAALSYDGRYQTIVTENIYISSDYGETWTNVSPVNNLDDRNWDSVAMSSDGHYQTAIENGGEIYVSNDFGETWLFVDNPIVTDKLWESISISATGQYQTALEKGGSVFVSRDYGVTWEAIADPALQGLQWQSVSVSSDGLYQTAVTYGGQMYISTVLSTVVTTGGTSCICD</sequence>
<evidence type="ECO:0000313" key="1">
    <source>
        <dbReference type="EMBL" id="QHT87486.1"/>
    </source>
</evidence>